<gene>
    <name evidence="1" type="ORF">E2C01_040451</name>
</gene>
<reference evidence="1 2" key="1">
    <citation type="submission" date="2019-05" db="EMBL/GenBank/DDBJ databases">
        <title>Another draft genome of Portunus trituberculatus and its Hox gene families provides insights of decapod evolution.</title>
        <authorList>
            <person name="Jeong J.-H."/>
            <person name="Song I."/>
            <person name="Kim S."/>
            <person name="Choi T."/>
            <person name="Kim D."/>
            <person name="Ryu S."/>
            <person name="Kim W."/>
        </authorList>
    </citation>
    <scope>NUCLEOTIDE SEQUENCE [LARGE SCALE GENOMIC DNA]</scope>
    <source>
        <tissue evidence="1">Muscle</tissue>
    </source>
</reference>
<dbReference type="AlphaFoldDB" id="A0A5B7FMK1"/>
<name>A0A5B7FMK1_PORTR</name>
<sequence>MTRAFTELTAVHELTNHVNFITHMRGAFLDPVLTDLPADSVQCCQLVRAGSSDYFAVLCEVRLNPANEKGNQCTIWLWEKANWRGLKEELASTNWDVNFTENVNHNVTTLTSLILSAQTRHVILGELLVIGTVWFPKDEIYY</sequence>
<evidence type="ECO:0000313" key="2">
    <source>
        <dbReference type="Proteomes" id="UP000324222"/>
    </source>
</evidence>
<dbReference type="Proteomes" id="UP000324222">
    <property type="component" value="Unassembled WGS sequence"/>
</dbReference>
<organism evidence="1 2">
    <name type="scientific">Portunus trituberculatus</name>
    <name type="common">Swimming crab</name>
    <name type="synonym">Neptunus trituberculatus</name>
    <dbReference type="NCBI Taxonomy" id="210409"/>
    <lineage>
        <taxon>Eukaryota</taxon>
        <taxon>Metazoa</taxon>
        <taxon>Ecdysozoa</taxon>
        <taxon>Arthropoda</taxon>
        <taxon>Crustacea</taxon>
        <taxon>Multicrustacea</taxon>
        <taxon>Malacostraca</taxon>
        <taxon>Eumalacostraca</taxon>
        <taxon>Eucarida</taxon>
        <taxon>Decapoda</taxon>
        <taxon>Pleocyemata</taxon>
        <taxon>Brachyura</taxon>
        <taxon>Eubrachyura</taxon>
        <taxon>Portunoidea</taxon>
        <taxon>Portunidae</taxon>
        <taxon>Portuninae</taxon>
        <taxon>Portunus</taxon>
    </lineage>
</organism>
<accession>A0A5B7FMK1</accession>
<protein>
    <submittedName>
        <fullName evidence="1">Uncharacterized protein</fullName>
    </submittedName>
</protein>
<keyword evidence="2" id="KW-1185">Reference proteome</keyword>
<evidence type="ECO:0000313" key="1">
    <source>
        <dbReference type="EMBL" id="MPC46726.1"/>
    </source>
</evidence>
<proteinExistence type="predicted"/>
<comment type="caution">
    <text evidence="1">The sequence shown here is derived from an EMBL/GenBank/DDBJ whole genome shotgun (WGS) entry which is preliminary data.</text>
</comment>
<dbReference type="OrthoDB" id="6370583at2759"/>
<dbReference type="EMBL" id="VSRR010007342">
    <property type="protein sequence ID" value="MPC46726.1"/>
    <property type="molecule type" value="Genomic_DNA"/>
</dbReference>